<evidence type="ECO:0000256" key="1">
    <source>
        <dbReference type="SAM" id="Phobius"/>
    </source>
</evidence>
<dbReference type="AlphaFoldDB" id="A0A4U8YL68"/>
<keyword evidence="3" id="KW-1185">Reference proteome</keyword>
<dbReference type="Proteomes" id="UP000507962">
    <property type="component" value="Unassembled WGS sequence"/>
</dbReference>
<dbReference type="EMBL" id="CAADHO010000003">
    <property type="protein sequence ID" value="VFQ44287.1"/>
    <property type="molecule type" value="Genomic_DNA"/>
</dbReference>
<feature type="transmembrane region" description="Helical" evidence="1">
    <location>
        <begin position="35"/>
        <end position="53"/>
    </location>
</feature>
<sequence length="93" mass="10510">MFDDKRADKRLVEKTPPDIRRAIGGLYRSRTATRLLLIIAIVSAIFGGVGLDVCLSEPMWEAHIWVPALLIVLAVWIFVSILLHAIRIKLFTK</sequence>
<evidence type="ECO:0000313" key="3">
    <source>
        <dbReference type="Proteomes" id="UP000507962"/>
    </source>
</evidence>
<keyword evidence="1" id="KW-1133">Transmembrane helix</keyword>
<protein>
    <submittedName>
        <fullName evidence="2">Uncharacterized protein</fullName>
    </submittedName>
</protein>
<accession>A0A4U8YL68</accession>
<evidence type="ECO:0000313" key="2">
    <source>
        <dbReference type="EMBL" id="VFQ44287.1"/>
    </source>
</evidence>
<proteinExistence type="predicted"/>
<keyword evidence="1" id="KW-0812">Transmembrane</keyword>
<feature type="transmembrane region" description="Helical" evidence="1">
    <location>
        <begin position="65"/>
        <end position="86"/>
    </location>
</feature>
<name>A0A4U8YL68_9BACT</name>
<reference evidence="2 3" key="1">
    <citation type="submission" date="2019-03" db="EMBL/GenBank/DDBJ databases">
        <authorList>
            <person name="Nijsse B."/>
        </authorList>
    </citation>
    <scope>NUCLEOTIDE SEQUENCE [LARGE SCALE GENOMIC DNA]</scope>
    <source>
        <strain evidence="2">Desulfoluna butyratoxydans MSL71</strain>
    </source>
</reference>
<dbReference type="RefSeq" id="WP_180139492.1">
    <property type="nucleotide sequence ID" value="NZ_CAADHO010000003.1"/>
</dbReference>
<keyword evidence="1" id="KW-0472">Membrane</keyword>
<gene>
    <name evidence="2" type="ORF">MSL71_19320</name>
</gene>
<organism evidence="2 3">
    <name type="scientific">Desulfoluna butyratoxydans</name>
    <dbReference type="NCBI Taxonomy" id="231438"/>
    <lineage>
        <taxon>Bacteria</taxon>
        <taxon>Pseudomonadati</taxon>
        <taxon>Thermodesulfobacteriota</taxon>
        <taxon>Desulfobacteria</taxon>
        <taxon>Desulfobacterales</taxon>
        <taxon>Desulfolunaceae</taxon>
        <taxon>Desulfoluna</taxon>
    </lineage>
</organism>